<accession>A0A803YMH8</accession>
<dbReference type="AlphaFoldDB" id="A0A803YMH8"/>
<proteinExistence type="predicted"/>
<sequence length="592" mass="68962">MVKMVSHGKHITIIIQQLNKFNPENQSMEDFLNESAKMLQTLNVAEEKFVLDTLAGCIEYKSLLDVVVNAFFARDGRYCLISERNLYIVICYLATFQLEELGLQHFSRIVKSLDTVKMHKFLRFFFNALYLNTWIKDEWSQLYDSLYVKENWIDPLLRWQPKVQQLIEQLADKLSSRTTNVKISTVTQPKEFNLTVPKPRAIPVPLPIPALEKSLPVPPSTYKPPREKKQLEKIKTKNRQKAEDLLLKANTNQFRCAAMKPEKAEFEQQDNMKSRPAFQAQKIQSRIDNLPIKLNAAAILREGALYQRKMEQELQRIENLLRGTGDPSEFLEWQKQMRGKDLEEQLAEIECRRLQGKLSHEEAVLAHQNVIQENKKKADLMREEEVCEENRELLRQALEEEEEKLKKKYELIQQIRAIESLPILKHKFVDLTETGGHGLICEMSIVELRERLALLREAQKAAEEEKRDQIIQDKQAKEQLLLDKLDQISIFRAELGRAAALKQEEKKRKSQSGERQMKDERILNLQRKIAEKAMERKKQAGLLKITPQKANTASRKVWAYIRKRALQSFAVLPALARVLAYWRDSSKSLLPA</sequence>
<dbReference type="Ensembl" id="ENSMGAT00000036249.1">
    <property type="protein sequence ID" value="ENSMGAP00000032976.1"/>
    <property type="gene ID" value="ENSMGAG00000013021.3"/>
</dbReference>
<feature type="coiled-coil region" evidence="1">
    <location>
        <begin position="377"/>
        <end position="418"/>
    </location>
</feature>
<dbReference type="GeneTree" id="ENSGT00500000045231"/>
<reference evidence="2 3" key="1">
    <citation type="journal article" date="2010" name="PLoS Biol.">
        <title>Multi-platform next-generation sequencing of the domestic turkey (Meleagris gallopavo): genome assembly and analysis.</title>
        <authorList>
            <person name="Dalloul R.A."/>
            <person name="Long J.A."/>
            <person name="Zimin A.V."/>
            <person name="Aslam L."/>
            <person name="Beal K."/>
            <person name="Blomberg L.A."/>
            <person name="Bouffard P."/>
            <person name="Burt D.W."/>
            <person name="Crasta O."/>
            <person name="Crooijmans R.P."/>
            <person name="Cooper K."/>
            <person name="Coulombe R.A."/>
            <person name="De S."/>
            <person name="Delany M.E."/>
            <person name="Dodgson J.B."/>
            <person name="Dong J.J."/>
            <person name="Evans C."/>
            <person name="Frederickson K.M."/>
            <person name="Flicek P."/>
            <person name="Florea L."/>
            <person name="Folkerts O."/>
            <person name="Groenen M.A."/>
            <person name="Harkins T.T."/>
            <person name="Herrero J."/>
            <person name="Hoffmann S."/>
            <person name="Megens H.J."/>
            <person name="Jiang A."/>
            <person name="de Jong P."/>
            <person name="Kaiser P."/>
            <person name="Kim H."/>
            <person name="Kim K.W."/>
            <person name="Kim S."/>
            <person name="Langenberger D."/>
            <person name="Lee M.K."/>
            <person name="Lee T."/>
            <person name="Mane S."/>
            <person name="Marcais G."/>
            <person name="Marz M."/>
            <person name="McElroy A.P."/>
            <person name="Modise T."/>
            <person name="Nefedov M."/>
            <person name="Notredame C."/>
            <person name="Paton I.R."/>
            <person name="Payne W.S."/>
            <person name="Pertea G."/>
            <person name="Prickett D."/>
            <person name="Puiu D."/>
            <person name="Qioa D."/>
            <person name="Raineri E."/>
            <person name="Ruffier M."/>
            <person name="Salzberg S.L."/>
            <person name="Schatz M.C."/>
            <person name="Scheuring C."/>
            <person name="Schmidt C.J."/>
            <person name="Schroeder S."/>
            <person name="Searle S.M."/>
            <person name="Smith E.J."/>
            <person name="Smith J."/>
            <person name="Sonstegard T.S."/>
            <person name="Stadler P.F."/>
            <person name="Tafer H."/>
            <person name="Tu Z.J."/>
            <person name="Van Tassell C.P."/>
            <person name="Vilella A.J."/>
            <person name="Williams K.P."/>
            <person name="Yorke J.A."/>
            <person name="Zhang L."/>
            <person name="Zhang H.B."/>
            <person name="Zhang X."/>
            <person name="Zhang Y."/>
            <person name="Reed K.M."/>
        </authorList>
    </citation>
    <scope>NUCLEOTIDE SEQUENCE [LARGE SCALE GENOMIC DNA]</scope>
</reference>
<dbReference type="Proteomes" id="UP000001645">
    <property type="component" value="Chromosome 4"/>
</dbReference>
<dbReference type="Bgee" id="ENSMGAG00000013021">
    <property type="expression patterns" value="Expressed in brain and 10 other cell types or tissues"/>
</dbReference>
<keyword evidence="1" id="KW-0175">Coiled coil</keyword>
<gene>
    <name evidence="2" type="primary">CFAP99</name>
</gene>
<organism evidence="2 3">
    <name type="scientific">Meleagris gallopavo</name>
    <name type="common">Wild turkey</name>
    <dbReference type="NCBI Taxonomy" id="9103"/>
    <lineage>
        <taxon>Eukaryota</taxon>
        <taxon>Metazoa</taxon>
        <taxon>Chordata</taxon>
        <taxon>Craniata</taxon>
        <taxon>Vertebrata</taxon>
        <taxon>Euteleostomi</taxon>
        <taxon>Archelosauria</taxon>
        <taxon>Archosauria</taxon>
        <taxon>Dinosauria</taxon>
        <taxon>Saurischia</taxon>
        <taxon>Theropoda</taxon>
        <taxon>Coelurosauria</taxon>
        <taxon>Aves</taxon>
        <taxon>Neognathae</taxon>
        <taxon>Galloanserae</taxon>
        <taxon>Galliformes</taxon>
        <taxon>Phasianidae</taxon>
        <taxon>Meleagridinae</taxon>
        <taxon>Meleagris</taxon>
    </lineage>
</organism>
<dbReference type="OrthoDB" id="10262255at2759"/>
<evidence type="ECO:0000256" key="1">
    <source>
        <dbReference type="SAM" id="Coils"/>
    </source>
</evidence>
<reference evidence="2" key="2">
    <citation type="submission" date="2025-08" db="UniProtKB">
        <authorList>
            <consortium name="Ensembl"/>
        </authorList>
    </citation>
    <scope>IDENTIFICATION</scope>
</reference>
<evidence type="ECO:0000313" key="2">
    <source>
        <dbReference type="Ensembl" id="ENSMGAP00000032976.1"/>
    </source>
</evidence>
<reference evidence="2" key="3">
    <citation type="submission" date="2025-09" db="UniProtKB">
        <authorList>
            <consortium name="Ensembl"/>
        </authorList>
    </citation>
    <scope>IDENTIFICATION</scope>
</reference>
<keyword evidence="3" id="KW-1185">Reference proteome</keyword>
<dbReference type="InterPro" id="IPR039341">
    <property type="entry name" value="CFAP99"/>
</dbReference>
<dbReference type="PANTHER" id="PTHR34649:SF1">
    <property type="entry name" value="CILIA- AND FLAGELLA-ASSOCIATED PROTEIN 99"/>
    <property type="match status" value="1"/>
</dbReference>
<evidence type="ECO:0000313" key="3">
    <source>
        <dbReference type="Proteomes" id="UP000001645"/>
    </source>
</evidence>
<protein>
    <submittedName>
        <fullName evidence="2">Cilia and flagella associated protein 99</fullName>
    </submittedName>
</protein>
<name>A0A803YMH8_MELGA</name>
<dbReference type="PANTHER" id="PTHR34649">
    <property type="entry name" value="CILIA- AND FLAGELLA-ASSOCIATED PROTEIN 99"/>
    <property type="match status" value="1"/>
</dbReference>